<dbReference type="RefSeq" id="XP_003335952.1">
    <property type="nucleotide sequence ID" value="XM_003335904.1"/>
</dbReference>
<evidence type="ECO:0000259" key="2">
    <source>
        <dbReference type="Pfam" id="PF14303"/>
    </source>
</evidence>
<organism evidence="3 4">
    <name type="scientific">Puccinia graminis f. sp. tritici (strain CRL 75-36-700-3 / race SCCL)</name>
    <name type="common">Black stem rust fungus</name>
    <dbReference type="NCBI Taxonomy" id="418459"/>
    <lineage>
        <taxon>Eukaryota</taxon>
        <taxon>Fungi</taxon>
        <taxon>Dikarya</taxon>
        <taxon>Basidiomycota</taxon>
        <taxon>Pucciniomycotina</taxon>
        <taxon>Pucciniomycetes</taxon>
        <taxon>Pucciniales</taxon>
        <taxon>Pucciniaceae</taxon>
        <taxon>Puccinia</taxon>
    </lineage>
</organism>
<dbReference type="Pfam" id="PF14303">
    <property type="entry name" value="NAM-associated"/>
    <property type="match status" value="1"/>
</dbReference>
<dbReference type="PANTHER" id="PTHR45023:SF4">
    <property type="entry name" value="GLYCINE-RICH PROTEIN-RELATED"/>
    <property type="match status" value="1"/>
</dbReference>
<dbReference type="EMBL" id="DS178348">
    <property type="protein sequence ID" value="EFP91533.1"/>
    <property type="molecule type" value="Genomic_DNA"/>
</dbReference>
<feature type="region of interest" description="Disordered" evidence="1">
    <location>
        <begin position="128"/>
        <end position="181"/>
    </location>
</feature>
<dbReference type="VEuPathDB" id="FungiDB:PGTG_17587"/>
<feature type="region of interest" description="Disordered" evidence="1">
    <location>
        <begin position="265"/>
        <end position="352"/>
    </location>
</feature>
<dbReference type="PANTHER" id="PTHR45023">
    <property type="match status" value="1"/>
</dbReference>
<feature type="compositionally biased region" description="Acidic residues" evidence="1">
    <location>
        <begin position="321"/>
        <end position="342"/>
    </location>
</feature>
<keyword evidence="4" id="KW-1185">Reference proteome</keyword>
<dbReference type="OrthoDB" id="2506362at2759"/>
<dbReference type="HOGENOM" id="CLU_055324_1_1_1"/>
<feature type="compositionally biased region" description="Polar residues" evidence="1">
    <location>
        <begin position="137"/>
        <end position="174"/>
    </location>
</feature>
<evidence type="ECO:0000256" key="1">
    <source>
        <dbReference type="SAM" id="MobiDB-lite"/>
    </source>
</evidence>
<dbReference type="KEGG" id="pgr:PGTG_17587"/>
<evidence type="ECO:0000313" key="4">
    <source>
        <dbReference type="Proteomes" id="UP000008783"/>
    </source>
</evidence>
<dbReference type="InParanoid" id="E3L4Q8"/>
<dbReference type="AlphaFoldDB" id="E3L4Q8"/>
<proteinExistence type="predicted"/>
<name>E3L4Q8_PUCGT</name>
<dbReference type="GeneID" id="10531470"/>
<dbReference type="STRING" id="418459.E3L4Q8"/>
<evidence type="ECO:0000313" key="3">
    <source>
        <dbReference type="EMBL" id="EFP91533.1"/>
    </source>
</evidence>
<feature type="compositionally biased region" description="Polar residues" evidence="1">
    <location>
        <begin position="301"/>
        <end position="313"/>
    </location>
</feature>
<dbReference type="InterPro" id="IPR029466">
    <property type="entry name" value="NAM-associated_C"/>
</dbReference>
<dbReference type="OMA" id="CEDSHTQ"/>
<sequence length="352" mass="40193">MPSKRGANWLPNEDEQLSKSWVKISEDSIQANGQKREEFWNRTAEDFNIFTPGEKRDGIALKYRWTPLQKATLKFSGIYQKITKNQQSGSVIADLLPKAKKTYYEEVGKQFQYELAWMILRNSPKWRESQPKEIQDAPTTSVQPDQAPAPSQSNATGEIESGSTAPLASNSSSKRPLGVHSAKRLMKEEHFNNKKVKVLTEHTADYRERTNAMKKSNEIRARVAQAEVSQMNWSIMSKKEEDLPDEISRRYLRLQKEQIVKDLEAQMEQDRLEKEAQLKKQNESERASDSNPQSPPEDQLESQSLQALPSDPQSIPPSEPEMADPNDDLPESIQSNEEEDLAYLDPSLPYLS</sequence>
<feature type="domain" description="No apical meristem-associated C-terminal" evidence="2">
    <location>
        <begin position="109"/>
        <end position="259"/>
    </location>
</feature>
<gene>
    <name evidence="3" type="ORF">PGTG_17587</name>
</gene>
<dbReference type="Proteomes" id="UP000008783">
    <property type="component" value="Unassembled WGS sequence"/>
</dbReference>
<feature type="compositionally biased region" description="Basic and acidic residues" evidence="1">
    <location>
        <begin position="265"/>
        <end position="288"/>
    </location>
</feature>
<reference key="1">
    <citation type="submission" date="2007-01" db="EMBL/GenBank/DDBJ databases">
        <title>The Genome Sequence of Puccinia graminis f. sp. tritici Strain CRL 75-36-700-3.</title>
        <authorList>
            <consortium name="The Broad Institute Genome Sequencing Platform"/>
            <person name="Birren B."/>
            <person name="Lander E."/>
            <person name="Galagan J."/>
            <person name="Nusbaum C."/>
            <person name="Devon K."/>
            <person name="Cuomo C."/>
            <person name="Jaffe D."/>
            <person name="Butler J."/>
            <person name="Alvarez P."/>
            <person name="Gnerre S."/>
            <person name="Grabherr M."/>
            <person name="Mauceli E."/>
            <person name="Brockman W."/>
            <person name="Young S."/>
            <person name="LaButti K."/>
            <person name="Sykes S."/>
            <person name="DeCaprio D."/>
            <person name="Crawford M."/>
            <person name="Koehrsen M."/>
            <person name="Engels R."/>
            <person name="Montgomery P."/>
            <person name="Pearson M."/>
            <person name="Howarth C."/>
            <person name="Larson L."/>
            <person name="White J."/>
            <person name="Zeng Q."/>
            <person name="Kodira C."/>
            <person name="Yandava C."/>
            <person name="Alvarado L."/>
            <person name="O'Leary S."/>
            <person name="Szabo L."/>
            <person name="Dean R."/>
            <person name="Schein J."/>
        </authorList>
    </citation>
    <scope>NUCLEOTIDE SEQUENCE</scope>
    <source>
        <strain>CRL 75-36-700-3</strain>
    </source>
</reference>
<protein>
    <recommendedName>
        <fullName evidence="2">No apical meristem-associated C-terminal domain-containing protein</fullName>
    </recommendedName>
</protein>
<accession>E3L4Q8</accession>
<reference evidence="4" key="2">
    <citation type="journal article" date="2011" name="Proc. Natl. Acad. Sci. U.S.A.">
        <title>Obligate biotrophy features unraveled by the genomic analysis of rust fungi.</title>
        <authorList>
            <person name="Duplessis S."/>
            <person name="Cuomo C.A."/>
            <person name="Lin Y.-C."/>
            <person name="Aerts A."/>
            <person name="Tisserant E."/>
            <person name="Veneault-Fourrey C."/>
            <person name="Joly D.L."/>
            <person name="Hacquard S."/>
            <person name="Amselem J."/>
            <person name="Cantarel B.L."/>
            <person name="Chiu R."/>
            <person name="Coutinho P.M."/>
            <person name="Feau N."/>
            <person name="Field M."/>
            <person name="Frey P."/>
            <person name="Gelhaye E."/>
            <person name="Goldberg J."/>
            <person name="Grabherr M.G."/>
            <person name="Kodira C.D."/>
            <person name="Kohler A."/>
            <person name="Kuees U."/>
            <person name="Lindquist E.A."/>
            <person name="Lucas S.M."/>
            <person name="Mago R."/>
            <person name="Mauceli E."/>
            <person name="Morin E."/>
            <person name="Murat C."/>
            <person name="Pangilinan J.L."/>
            <person name="Park R."/>
            <person name="Pearson M."/>
            <person name="Quesneville H."/>
            <person name="Rouhier N."/>
            <person name="Sakthikumar S."/>
            <person name="Salamov A.A."/>
            <person name="Schmutz J."/>
            <person name="Selles B."/>
            <person name="Shapiro H."/>
            <person name="Tanguay P."/>
            <person name="Tuskan G.A."/>
            <person name="Henrissat B."/>
            <person name="Van de Peer Y."/>
            <person name="Rouze P."/>
            <person name="Ellis J.G."/>
            <person name="Dodds P.N."/>
            <person name="Schein J.E."/>
            <person name="Zhong S."/>
            <person name="Hamelin R.C."/>
            <person name="Grigoriev I.V."/>
            <person name="Szabo L.J."/>
            <person name="Martin F."/>
        </authorList>
    </citation>
    <scope>NUCLEOTIDE SEQUENCE [LARGE SCALE GENOMIC DNA]</scope>
    <source>
        <strain evidence="4">CRL 75-36-700-3 / race SCCL</strain>
    </source>
</reference>